<name>A0ABT3SYA8_9GAMM</name>
<organism evidence="2 3">
    <name type="scientific">Candidatus Seongchinamella marina</name>
    <dbReference type="NCBI Taxonomy" id="2518990"/>
    <lineage>
        <taxon>Bacteria</taxon>
        <taxon>Pseudomonadati</taxon>
        <taxon>Pseudomonadota</taxon>
        <taxon>Gammaproteobacteria</taxon>
        <taxon>Cellvibrionales</taxon>
        <taxon>Halieaceae</taxon>
        <taxon>Seongchinamella</taxon>
    </lineage>
</organism>
<dbReference type="RefSeq" id="WP_279253626.1">
    <property type="nucleotide sequence ID" value="NZ_SHNP01000005.1"/>
</dbReference>
<dbReference type="Proteomes" id="UP001143307">
    <property type="component" value="Unassembled WGS sequence"/>
</dbReference>
<comment type="caution">
    <text evidence="2">The sequence shown here is derived from an EMBL/GenBank/DDBJ whole genome shotgun (WGS) entry which is preliminary data.</text>
</comment>
<dbReference type="PANTHER" id="PTHR12289">
    <property type="entry name" value="METAXIN RELATED"/>
    <property type="match status" value="1"/>
</dbReference>
<proteinExistence type="predicted"/>
<dbReference type="Pfam" id="PF13410">
    <property type="entry name" value="GST_C_2"/>
    <property type="match status" value="1"/>
</dbReference>
<sequence>MIVYGCKISYYTGKLETYLRYRSIDYQVLPTVGNEQTLIAETGVVQMPVVQDNRGRWMTDTTPIIAQLESEQSAASIYPLCPLMNIIALLIEDYADEWLWRPAMHFRWSYRVSRQYAAEVLYDELIRDNPNRYIPRFIALRILKARQYFGFVQGDGVNKQSRGHADSTYSKSLELLEAIFKQRPFILGNTPTIADVGLMGPMFRHFSQDPVPAEIMRETAPNVFEWVARMWNSKAGDKTPDLLTEPDAMLISLLREISETHLAQLQQNAKAWSDGKNRFELNIQGSTYSNAPSSRYRVWCLEELQRAWASLNAANQAQLKAVLTAAEAAIIWNQENFKLSNYDSERKAPFNRAICVFGDGIPPR</sequence>
<feature type="domain" description="GST N-terminal" evidence="1">
    <location>
        <begin position="4"/>
        <end position="73"/>
    </location>
</feature>
<dbReference type="SUPFAM" id="SSF47616">
    <property type="entry name" value="GST C-terminal domain-like"/>
    <property type="match status" value="1"/>
</dbReference>
<dbReference type="InterPro" id="IPR036282">
    <property type="entry name" value="Glutathione-S-Trfase_C_sf"/>
</dbReference>
<dbReference type="InterPro" id="IPR036249">
    <property type="entry name" value="Thioredoxin-like_sf"/>
</dbReference>
<dbReference type="CDD" id="cd00299">
    <property type="entry name" value="GST_C_family"/>
    <property type="match status" value="1"/>
</dbReference>
<keyword evidence="3" id="KW-1185">Reference proteome</keyword>
<accession>A0ABT3SYA8</accession>
<reference evidence="2" key="1">
    <citation type="submission" date="2019-02" db="EMBL/GenBank/DDBJ databases">
        <authorList>
            <person name="Li S.-H."/>
        </authorList>
    </citation>
    <scope>NUCLEOTIDE SEQUENCE</scope>
    <source>
        <strain evidence="2">IMCC8485</strain>
    </source>
</reference>
<protein>
    <submittedName>
        <fullName evidence="2">Glutathione S-transferase family protein</fullName>
    </submittedName>
</protein>
<gene>
    <name evidence="2" type="ORF">EYC87_15300</name>
</gene>
<evidence type="ECO:0000259" key="1">
    <source>
        <dbReference type="Pfam" id="PF13417"/>
    </source>
</evidence>
<dbReference type="EMBL" id="SHNP01000005">
    <property type="protein sequence ID" value="MCX2974958.1"/>
    <property type="molecule type" value="Genomic_DNA"/>
</dbReference>
<evidence type="ECO:0000313" key="3">
    <source>
        <dbReference type="Proteomes" id="UP001143307"/>
    </source>
</evidence>
<dbReference type="InterPro" id="IPR050931">
    <property type="entry name" value="Mito_Protein_Transport_Metaxin"/>
</dbReference>
<evidence type="ECO:0000313" key="2">
    <source>
        <dbReference type="EMBL" id="MCX2974958.1"/>
    </source>
</evidence>
<dbReference type="Pfam" id="PF13417">
    <property type="entry name" value="GST_N_3"/>
    <property type="match status" value="1"/>
</dbReference>
<dbReference type="InterPro" id="IPR004045">
    <property type="entry name" value="Glutathione_S-Trfase_N"/>
</dbReference>
<dbReference type="PANTHER" id="PTHR12289:SF67">
    <property type="match status" value="1"/>
</dbReference>
<dbReference type="Gene3D" id="1.20.1050.10">
    <property type="match status" value="1"/>
</dbReference>
<dbReference type="SUPFAM" id="SSF52833">
    <property type="entry name" value="Thioredoxin-like"/>
    <property type="match status" value="1"/>
</dbReference>